<dbReference type="OrthoDB" id="9940031at2"/>
<dbReference type="KEGG" id="mtim:DIR46_16665"/>
<evidence type="ECO:0000313" key="1">
    <source>
        <dbReference type="EMBL" id="AWL05898.1"/>
    </source>
</evidence>
<gene>
    <name evidence="1" type="ORF">DIR46_16665</name>
</gene>
<name>A0A2S2DKQ1_9BURK</name>
<dbReference type="RefSeq" id="WP_109346225.1">
    <property type="nucleotide sequence ID" value="NZ_CP029343.1"/>
</dbReference>
<protein>
    <submittedName>
        <fullName evidence="1">Uncharacterized protein</fullName>
    </submittedName>
</protein>
<dbReference type="Proteomes" id="UP000245820">
    <property type="component" value="Chromosome"/>
</dbReference>
<keyword evidence="2" id="KW-1185">Reference proteome</keyword>
<reference evidence="1 2" key="1">
    <citation type="submission" date="2018-05" db="EMBL/GenBank/DDBJ databases">
        <title>Complete genome sequence of Massilia oculi sp. nov. CCUG 43427T (=DSM 26321T), the type strain of M. oculi, and comparison with genome sequences of other Massilia strains.</title>
        <authorList>
            <person name="Zhu B."/>
        </authorList>
    </citation>
    <scope>NUCLEOTIDE SEQUENCE [LARGE SCALE GENOMIC DNA]</scope>
    <source>
        <strain evidence="1 2">CCUG 43427</strain>
    </source>
</reference>
<sequence>MTTKQTAAAQASATTSPTVLTFGRLPANIDLFENTFTAFAQAAALVRAGYVFSPGTAPMIFPNGTATISLTLGTPDQAAFDDAMKSVQAGRDAEEAAFEARVQAAAKHIVDSAAKAARDAELKAKITEQKIALAALEAAAGVA</sequence>
<evidence type="ECO:0000313" key="2">
    <source>
        <dbReference type="Proteomes" id="UP000245820"/>
    </source>
</evidence>
<dbReference type="EMBL" id="CP029343">
    <property type="protein sequence ID" value="AWL05898.1"/>
    <property type="molecule type" value="Genomic_DNA"/>
</dbReference>
<dbReference type="AlphaFoldDB" id="A0A2S2DKQ1"/>
<organism evidence="1 2">
    <name type="scientific">Massilia oculi</name>
    <dbReference type="NCBI Taxonomy" id="945844"/>
    <lineage>
        <taxon>Bacteria</taxon>
        <taxon>Pseudomonadati</taxon>
        <taxon>Pseudomonadota</taxon>
        <taxon>Betaproteobacteria</taxon>
        <taxon>Burkholderiales</taxon>
        <taxon>Oxalobacteraceae</taxon>
        <taxon>Telluria group</taxon>
        <taxon>Massilia</taxon>
    </lineage>
</organism>
<proteinExistence type="predicted"/>
<accession>A0A2S2DKQ1</accession>